<dbReference type="EMBL" id="JAAMPI010000765">
    <property type="protein sequence ID" value="KAF4628763.1"/>
    <property type="molecule type" value="Genomic_DNA"/>
</dbReference>
<keyword evidence="3" id="KW-1185">Reference proteome</keyword>
<feature type="compositionally biased region" description="Low complexity" evidence="1">
    <location>
        <begin position="119"/>
        <end position="138"/>
    </location>
</feature>
<protein>
    <submittedName>
        <fullName evidence="2">Uncharacterized protein</fullName>
    </submittedName>
</protein>
<sequence>MDRPALKSFLQDQVVSASSMLRYAKSLDDKVIQELFNNHMKALRDEVIKMRPAALIGLEVILPIASATRPTMDSPLKSVLLQSVESAQPASAPTPPKYQRRAAPPSLSQSISMSGNQSPAVNPNTTLTTPATPSRTSRYNIFYTGSPRGTPRPSTPIPMMSNAPRNTNPRPSTPRRVVPVISTTATPKPSILASADTKKRASLSQSLDSEDSDSYEPPQKRRSLSRPPPEDRKVRRDFEEPSDDSLFVEARPQLEFEESLIFSSI</sequence>
<proteinExistence type="predicted"/>
<accession>A0A8H4RFP9</accession>
<gene>
    <name evidence="2" type="ORF">G7Y89_g9390</name>
</gene>
<evidence type="ECO:0000313" key="3">
    <source>
        <dbReference type="Proteomes" id="UP000566819"/>
    </source>
</evidence>
<feature type="compositionally biased region" description="Basic and acidic residues" evidence="1">
    <location>
        <begin position="228"/>
        <end position="239"/>
    </location>
</feature>
<evidence type="ECO:0000313" key="2">
    <source>
        <dbReference type="EMBL" id="KAF4628763.1"/>
    </source>
</evidence>
<feature type="region of interest" description="Disordered" evidence="1">
    <location>
        <begin position="87"/>
        <end position="250"/>
    </location>
</feature>
<dbReference type="AlphaFoldDB" id="A0A8H4RFP9"/>
<dbReference type="Proteomes" id="UP000566819">
    <property type="component" value="Unassembled WGS sequence"/>
</dbReference>
<reference evidence="2 3" key="1">
    <citation type="submission" date="2020-03" db="EMBL/GenBank/DDBJ databases">
        <title>Draft Genome Sequence of Cudoniella acicularis.</title>
        <authorList>
            <person name="Buettner E."/>
            <person name="Kellner H."/>
        </authorList>
    </citation>
    <scope>NUCLEOTIDE SEQUENCE [LARGE SCALE GENOMIC DNA]</scope>
    <source>
        <strain evidence="2 3">DSM 108380</strain>
    </source>
</reference>
<feature type="compositionally biased region" description="Polar residues" evidence="1">
    <location>
        <begin position="106"/>
        <end position="118"/>
    </location>
</feature>
<evidence type="ECO:0000256" key="1">
    <source>
        <dbReference type="SAM" id="MobiDB-lite"/>
    </source>
</evidence>
<organism evidence="2 3">
    <name type="scientific">Cudoniella acicularis</name>
    <dbReference type="NCBI Taxonomy" id="354080"/>
    <lineage>
        <taxon>Eukaryota</taxon>
        <taxon>Fungi</taxon>
        <taxon>Dikarya</taxon>
        <taxon>Ascomycota</taxon>
        <taxon>Pezizomycotina</taxon>
        <taxon>Leotiomycetes</taxon>
        <taxon>Helotiales</taxon>
        <taxon>Tricladiaceae</taxon>
        <taxon>Cudoniella</taxon>
    </lineage>
</organism>
<feature type="compositionally biased region" description="Low complexity" evidence="1">
    <location>
        <begin position="161"/>
        <end position="180"/>
    </location>
</feature>
<name>A0A8H4RFP9_9HELO</name>
<comment type="caution">
    <text evidence="2">The sequence shown here is derived from an EMBL/GenBank/DDBJ whole genome shotgun (WGS) entry which is preliminary data.</text>
</comment>